<feature type="transmembrane region" description="Helical" evidence="1">
    <location>
        <begin position="6"/>
        <end position="31"/>
    </location>
</feature>
<sequence>MKKNKLLLVLSFFGLIGFIIYRYGFLLILFLTSPKNGELSKEEIKLFNEIKKDINVNRIYRFPKNNISNPSDTLTYEIHIDGLKCKELNNLNLLANEIARKANNRLDLNEKFYKYDIYIFCEDLIKNYKFTFTRKKLNPNVKKI</sequence>
<keyword evidence="1" id="KW-1133">Transmembrane helix</keyword>
<dbReference type="Proteomes" id="UP000197768">
    <property type="component" value="Unassembled WGS sequence"/>
</dbReference>
<accession>A0A246GH87</accession>
<protein>
    <submittedName>
        <fullName evidence="2">Uncharacterized protein</fullName>
    </submittedName>
</protein>
<evidence type="ECO:0000313" key="3">
    <source>
        <dbReference type="Proteomes" id="UP000197768"/>
    </source>
</evidence>
<comment type="caution">
    <text evidence="2">The sequence shown here is derived from an EMBL/GenBank/DDBJ whole genome shotgun (WGS) entry which is preliminary data.</text>
</comment>
<evidence type="ECO:0000256" key="1">
    <source>
        <dbReference type="SAM" id="Phobius"/>
    </source>
</evidence>
<keyword evidence="1" id="KW-0812">Transmembrane</keyword>
<reference evidence="2 3" key="1">
    <citation type="journal article" date="2017" name="Infect. Genet. Evol.">
        <title>Comparative genome analysis of fish pathogen Flavobacterium columnare reveals extensive sequence diversity within the species.</title>
        <authorList>
            <person name="Kayansamruaj P."/>
            <person name="Dong H.T."/>
            <person name="Hirono I."/>
            <person name="Kondo H."/>
            <person name="Senapin S."/>
            <person name="Rodkhum C."/>
        </authorList>
    </citation>
    <scope>NUCLEOTIDE SEQUENCE [LARGE SCALE GENOMIC DNA]</scope>
    <source>
        <strain evidence="2 3">1215</strain>
    </source>
</reference>
<dbReference type="RefSeq" id="WP_088393549.1">
    <property type="nucleotide sequence ID" value="NZ_MTCZ01000107.1"/>
</dbReference>
<organism evidence="2 3">
    <name type="scientific">Flavobacterium davisii</name>
    <dbReference type="NCBI Taxonomy" id="2906077"/>
    <lineage>
        <taxon>Bacteria</taxon>
        <taxon>Pseudomonadati</taxon>
        <taxon>Bacteroidota</taxon>
        <taxon>Flavobacteriia</taxon>
        <taxon>Flavobacteriales</taxon>
        <taxon>Flavobacteriaceae</taxon>
        <taxon>Flavobacterium</taxon>
    </lineage>
</organism>
<keyword evidence="1" id="KW-0472">Membrane</keyword>
<proteinExistence type="predicted"/>
<dbReference type="AlphaFoldDB" id="A0A246GH87"/>
<name>A0A246GH87_9FLAO</name>
<gene>
    <name evidence="2" type="ORF">BWK59_10135</name>
</gene>
<evidence type="ECO:0000313" key="2">
    <source>
        <dbReference type="EMBL" id="OWP83504.1"/>
    </source>
</evidence>
<dbReference type="EMBL" id="MTCZ01000107">
    <property type="protein sequence ID" value="OWP83504.1"/>
    <property type="molecule type" value="Genomic_DNA"/>
</dbReference>